<gene>
    <name evidence="10" type="primary">rkpT2</name>
    <name evidence="10" type="ordered locus">KVU_1305</name>
</gene>
<dbReference type="InterPro" id="IPR013525">
    <property type="entry name" value="ABC2_TM"/>
</dbReference>
<evidence type="ECO:0000256" key="2">
    <source>
        <dbReference type="ARBA" id="ARBA00007783"/>
    </source>
</evidence>
<keyword evidence="6 8" id="KW-1133">Transmembrane helix</keyword>
<dbReference type="PANTHER" id="PTHR30413:SF8">
    <property type="entry name" value="TRANSPORT PERMEASE PROTEIN"/>
    <property type="match status" value="1"/>
</dbReference>
<comment type="similarity">
    <text evidence="2">Belongs to the ABC-2 integral membrane protein family.</text>
</comment>
<keyword evidence="3" id="KW-0813">Transport</keyword>
<evidence type="ECO:0000256" key="8">
    <source>
        <dbReference type="SAM" id="Phobius"/>
    </source>
</evidence>
<feature type="transmembrane region" description="Helical" evidence="8">
    <location>
        <begin position="145"/>
        <end position="166"/>
    </location>
</feature>
<feature type="transmembrane region" description="Helical" evidence="8">
    <location>
        <begin position="229"/>
        <end position="248"/>
    </location>
</feature>
<dbReference type="RefSeq" id="WP_013384608.1">
    <property type="nucleotide sequence ID" value="NC_017384.1"/>
</dbReference>
<feature type="transmembrane region" description="Helical" evidence="8">
    <location>
        <begin position="60"/>
        <end position="78"/>
    </location>
</feature>
<dbReference type="GO" id="GO:0140359">
    <property type="term" value="F:ABC-type transporter activity"/>
    <property type="evidence" value="ECO:0007669"/>
    <property type="project" value="InterPro"/>
</dbReference>
<evidence type="ECO:0000256" key="3">
    <source>
        <dbReference type="ARBA" id="ARBA00022448"/>
    </source>
</evidence>
<reference evidence="10 11" key="1">
    <citation type="journal article" date="2011" name="J. Bacteriol.">
        <title>Complete genome sequence of the industrial strain Ketogulonicigenium vulgare WSH-001.</title>
        <authorList>
            <person name="Liu L."/>
            <person name="Li Y."/>
            <person name="Zhang J."/>
            <person name="Zhou Z."/>
            <person name="Liu J."/>
            <person name="Li X."/>
            <person name="Zhou J."/>
            <person name="Du G."/>
            <person name="Wang L."/>
            <person name="Chen J."/>
        </authorList>
    </citation>
    <scope>NUCLEOTIDE SEQUENCE [LARGE SCALE GENOMIC DNA]</scope>
    <source>
        <strain evidence="10 11">WSH-001</strain>
    </source>
</reference>
<comment type="subcellular location">
    <subcellularLocation>
        <location evidence="1">Cell inner membrane</location>
        <topology evidence="1">Multi-pass membrane protein</topology>
    </subcellularLocation>
</comment>
<evidence type="ECO:0000259" key="9">
    <source>
        <dbReference type="Pfam" id="PF01061"/>
    </source>
</evidence>
<evidence type="ECO:0000256" key="5">
    <source>
        <dbReference type="ARBA" id="ARBA00022692"/>
    </source>
</evidence>
<feature type="transmembrane region" description="Helical" evidence="8">
    <location>
        <begin position="111"/>
        <end position="133"/>
    </location>
</feature>
<dbReference type="GO" id="GO:0015920">
    <property type="term" value="P:lipopolysaccharide transport"/>
    <property type="evidence" value="ECO:0007669"/>
    <property type="project" value="TreeGrafter"/>
</dbReference>
<dbReference type="GO" id="GO:0043190">
    <property type="term" value="C:ATP-binding cassette (ABC) transporter complex"/>
    <property type="evidence" value="ECO:0007669"/>
    <property type="project" value="InterPro"/>
</dbReference>
<accession>F9Y818</accession>
<dbReference type="PANTHER" id="PTHR30413">
    <property type="entry name" value="INNER MEMBRANE TRANSPORT PERMEASE"/>
    <property type="match status" value="1"/>
</dbReference>
<feature type="transmembrane region" description="Helical" evidence="8">
    <location>
        <begin position="30"/>
        <end position="54"/>
    </location>
</feature>
<dbReference type="InterPro" id="IPR000412">
    <property type="entry name" value="ABC_2_transport"/>
</dbReference>
<organism evidence="10 11">
    <name type="scientific">Ketogulonicigenium vulgare (strain WSH-001)</name>
    <dbReference type="NCBI Taxonomy" id="759362"/>
    <lineage>
        <taxon>Bacteria</taxon>
        <taxon>Pseudomonadati</taxon>
        <taxon>Pseudomonadota</taxon>
        <taxon>Alphaproteobacteria</taxon>
        <taxon>Rhodobacterales</taxon>
        <taxon>Roseobacteraceae</taxon>
        <taxon>Ketogulonicigenium</taxon>
    </lineage>
</organism>
<evidence type="ECO:0000256" key="7">
    <source>
        <dbReference type="ARBA" id="ARBA00023136"/>
    </source>
</evidence>
<dbReference type="Proteomes" id="UP000000692">
    <property type="component" value="Chromosome"/>
</dbReference>
<dbReference type="KEGG" id="kvl:KVU_1305"/>
<dbReference type="OrthoDB" id="8479094at2"/>
<dbReference type="Pfam" id="PF01061">
    <property type="entry name" value="ABC2_membrane"/>
    <property type="match status" value="1"/>
</dbReference>
<evidence type="ECO:0000313" key="10">
    <source>
        <dbReference type="EMBL" id="AEM41144.1"/>
    </source>
</evidence>
<feature type="transmembrane region" description="Helical" evidence="8">
    <location>
        <begin position="178"/>
        <end position="196"/>
    </location>
</feature>
<keyword evidence="5 8" id="KW-0812">Transmembrane</keyword>
<sequence length="258" mass="28290">MTRAAAIQVQAHVLNALLVREARIGFGGTWWGYLWVVLQPAVVLTALVLIFNLLGRHAPFGPSLALFFGTGVLMVEFYSRMSASLTGALTANAHLAPFAVVKPMDSVMARWLLVSTVHGVIAIAFFSGAIWLSGAAPPADLAQMVAAYGILAAFCLFAGLWHALIFSAWRGWRFVERMLARPVFFISGVFYIPSLLPEVLRNILWFNPLLHLVEMMRSGLYGNYHSTMISLQYLGLLTLGLGATGLLVERISRGKRGR</sequence>
<name>F9Y818_KETVW</name>
<evidence type="ECO:0000313" key="11">
    <source>
        <dbReference type="Proteomes" id="UP000000692"/>
    </source>
</evidence>
<evidence type="ECO:0000256" key="6">
    <source>
        <dbReference type="ARBA" id="ARBA00022989"/>
    </source>
</evidence>
<keyword evidence="11" id="KW-1185">Reference proteome</keyword>
<evidence type="ECO:0000256" key="4">
    <source>
        <dbReference type="ARBA" id="ARBA00022475"/>
    </source>
</evidence>
<dbReference type="EMBL" id="CP002018">
    <property type="protein sequence ID" value="AEM41144.1"/>
    <property type="molecule type" value="Genomic_DNA"/>
</dbReference>
<keyword evidence="4" id="KW-1003">Cell membrane</keyword>
<protein>
    <submittedName>
        <fullName evidence="10">Putative cell surface polysaccharide export ABC-2 transporter permease protein</fullName>
    </submittedName>
</protein>
<keyword evidence="7 8" id="KW-0472">Membrane</keyword>
<dbReference type="HOGENOM" id="CLU_060703_5_0_5"/>
<dbReference type="AlphaFoldDB" id="F9Y818"/>
<evidence type="ECO:0000256" key="1">
    <source>
        <dbReference type="ARBA" id="ARBA00004429"/>
    </source>
</evidence>
<feature type="domain" description="ABC-2 type transporter transmembrane" evidence="9">
    <location>
        <begin position="16"/>
        <end position="221"/>
    </location>
</feature>
<dbReference type="PRINTS" id="PR00164">
    <property type="entry name" value="ABC2TRNSPORT"/>
</dbReference>
<dbReference type="eggNOG" id="COG1682">
    <property type="taxonomic scope" value="Bacteria"/>
</dbReference>
<proteinExistence type="inferred from homology"/>